<name>A0ABS3JPW5_9BACT</name>
<evidence type="ECO:0000313" key="9">
    <source>
        <dbReference type="EMBL" id="MBO0952045.1"/>
    </source>
</evidence>
<evidence type="ECO:0000313" key="10">
    <source>
        <dbReference type="Proteomes" id="UP000664628"/>
    </source>
</evidence>
<keyword evidence="3 7" id="KW-1134">Transmembrane beta strand</keyword>
<evidence type="ECO:0000259" key="8">
    <source>
        <dbReference type="Pfam" id="PF07715"/>
    </source>
</evidence>
<keyword evidence="4 7" id="KW-0812">Transmembrane</keyword>
<reference evidence="9 10" key="1">
    <citation type="submission" date="2021-03" db="EMBL/GenBank/DDBJ databases">
        <title>Fibrella sp. HMF5405 genome sequencing and assembly.</title>
        <authorList>
            <person name="Kang H."/>
            <person name="Kim H."/>
            <person name="Bae S."/>
            <person name="Joh K."/>
        </authorList>
    </citation>
    <scope>NUCLEOTIDE SEQUENCE [LARGE SCALE GENOMIC DNA]</scope>
    <source>
        <strain evidence="9 10">HMF5405</strain>
    </source>
</reference>
<evidence type="ECO:0000256" key="2">
    <source>
        <dbReference type="ARBA" id="ARBA00022448"/>
    </source>
</evidence>
<dbReference type="SUPFAM" id="SSF49464">
    <property type="entry name" value="Carboxypeptidase regulatory domain-like"/>
    <property type="match status" value="1"/>
</dbReference>
<evidence type="ECO:0000256" key="5">
    <source>
        <dbReference type="ARBA" id="ARBA00023136"/>
    </source>
</evidence>
<evidence type="ECO:0000256" key="7">
    <source>
        <dbReference type="PROSITE-ProRule" id="PRU01360"/>
    </source>
</evidence>
<keyword evidence="5 7" id="KW-0472">Membrane</keyword>
<proteinExistence type="inferred from homology"/>
<dbReference type="InterPro" id="IPR036942">
    <property type="entry name" value="Beta-barrel_TonB_sf"/>
</dbReference>
<organism evidence="9 10">
    <name type="scientific">Fibrella forsythiae</name>
    <dbReference type="NCBI Taxonomy" id="2817061"/>
    <lineage>
        <taxon>Bacteria</taxon>
        <taxon>Pseudomonadati</taxon>
        <taxon>Bacteroidota</taxon>
        <taxon>Cytophagia</taxon>
        <taxon>Cytophagales</taxon>
        <taxon>Spirosomataceae</taxon>
        <taxon>Fibrella</taxon>
    </lineage>
</organism>
<dbReference type="InterPro" id="IPR039426">
    <property type="entry name" value="TonB-dep_rcpt-like"/>
</dbReference>
<evidence type="ECO:0000256" key="3">
    <source>
        <dbReference type="ARBA" id="ARBA00022452"/>
    </source>
</evidence>
<dbReference type="Gene3D" id="2.40.170.20">
    <property type="entry name" value="TonB-dependent receptor, beta-barrel domain"/>
    <property type="match status" value="1"/>
</dbReference>
<dbReference type="Pfam" id="PF13715">
    <property type="entry name" value="CarbopepD_reg_2"/>
    <property type="match status" value="1"/>
</dbReference>
<dbReference type="NCBIfam" id="TIGR04056">
    <property type="entry name" value="OMP_RagA_SusC"/>
    <property type="match status" value="1"/>
</dbReference>
<evidence type="ECO:0000256" key="1">
    <source>
        <dbReference type="ARBA" id="ARBA00004571"/>
    </source>
</evidence>
<dbReference type="EMBL" id="JAFMYW010000009">
    <property type="protein sequence ID" value="MBO0952045.1"/>
    <property type="molecule type" value="Genomic_DNA"/>
</dbReference>
<dbReference type="InterPro" id="IPR008969">
    <property type="entry name" value="CarboxyPept-like_regulatory"/>
</dbReference>
<comment type="caution">
    <text evidence="9">The sequence shown here is derived from an EMBL/GenBank/DDBJ whole genome shotgun (WGS) entry which is preliminary data.</text>
</comment>
<protein>
    <submittedName>
        <fullName evidence="9">SusC/RagA family TonB-linked outer membrane protein</fullName>
    </submittedName>
</protein>
<comment type="subcellular location">
    <subcellularLocation>
        <location evidence="1 7">Cell outer membrane</location>
        <topology evidence="1 7">Multi-pass membrane protein</topology>
    </subcellularLocation>
</comment>
<keyword evidence="6 7" id="KW-0998">Cell outer membrane</keyword>
<dbReference type="InterPro" id="IPR023996">
    <property type="entry name" value="TonB-dep_OMP_SusC/RagA"/>
</dbReference>
<sequence>MCFISVPLLAQDRVISGRVTSAEDGAAMPGVNIAIKGTTRGVTTDVDGQYKLSVPAGTTRLIFSFIGFINQEIVTGNQTTLDVQLKPDATNLNEVVITAGGITAQRRALGSQSTTVKAQDITQGKSSNIAAGLSGKVPGLLISAVSSGVNPSYRLVLRGNRSLTGNNQALIIIDNIISPNSILGNLNPEDIEDIQVLNGAGAAALYGSDASNGALIVTTKKGKAGQTQIKLSNTTTFEKVSYLPQLQQGFGSGTTPDDVPTYTPYENQQYGPAFNGLPVIIGKPLQDGSIQTVPYSYAGSREKFWQTGAANQTDFSLSSGDDKSTYYLSAQYFDQKSTVPNDGYKRYSIRANSTRQIYKNLTAIFNTNFIANRYDQSSATGTAYQNLLMSPGQVDVTKYADWQNDPFANPNGYYNEYFQNPYFTLANNRVKTRNDYFQGNMELHYRPIEKLMLTYRVGITTRNVSSKTTTGKFVYSDYTKSISGSSKTDNPGSVSDNSSFNTQLVNDFLAEYKTKIGQNFTFDIVGGASFRDNTSKNVDVSASSLVINGLYNIGNSLNNPSAFESNFTARQAGVYGETRIGFKEFIYLHVTARNDWRSILAAENRSFFYPSADISFIATDAIPALQNTSWLQSLKIRGGYSKVGQINLGNSTTFGAYALNTTFSQAAGYPYSSGAGFTINNGLVSSSLKPEITTGAEAGFDFELKKYNINGGLTVYKTNTVDQTISVFVSSASGFQNLLTNVGEVENRGLETYLSFTPIKMANGLEFSVGANYTLNRNKVISLSEQSDQLILSSVGTSARVLAKTGQPFPLLQTTTYNRDPQGRIIVDPITGYPASNGSFSDVGITNPPHIVGLNTTLKYRGFRFTTVFEYRNGHYIYNSVSTGYDFSGAGIRTAWYNRDRFVIPNSSILQADGSYVANTNIAVRSGGADFWTDGTRNTGIGENYVNSAGFWKMREAAISYDFPRALLAKSGFIKGATLSAQGRNLFIWVPKSNLYTDPEYSANGTDSNAVGFTTLAQTPPARYFGGTVSLTF</sequence>
<gene>
    <name evidence="9" type="ORF">J2I46_25920</name>
</gene>
<feature type="domain" description="TonB-dependent receptor plug" evidence="8">
    <location>
        <begin position="110"/>
        <end position="214"/>
    </location>
</feature>
<keyword evidence="10" id="KW-1185">Reference proteome</keyword>
<dbReference type="Pfam" id="PF07715">
    <property type="entry name" value="Plug"/>
    <property type="match status" value="1"/>
</dbReference>
<dbReference type="PROSITE" id="PS52016">
    <property type="entry name" value="TONB_DEPENDENT_REC_3"/>
    <property type="match status" value="1"/>
</dbReference>
<comment type="similarity">
    <text evidence="7">Belongs to the TonB-dependent receptor family.</text>
</comment>
<dbReference type="InterPro" id="IPR012910">
    <property type="entry name" value="Plug_dom"/>
</dbReference>
<dbReference type="Gene3D" id="2.60.40.1120">
    <property type="entry name" value="Carboxypeptidase-like, regulatory domain"/>
    <property type="match status" value="1"/>
</dbReference>
<evidence type="ECO:0000256" key="4">
    <source>
        <dbReference type="ARBA" id="ARBA00022692"/>
    </source>
</evidence>
<dbReference type="Gene3D" id="2.170.130.10">
    <property type="entry name" value="TonB-dependent receptor, plug domain"/>
    <property type="match status" value="1"/>
</dbReference>
<dbReference type="InterPro" id="IPR037066">
    <property type="entry name" value="Plug_dom_sf"/>
</dbReference>
<keyword evidence="2 7" id="KW-0813">Transport</keyword>
<accession>A0ABS3JPW5</accession>
<evidence type="ECO:0000256" key="6">
    <source>
        <dbReference type="ARBA" id="ARBA00023237"/>
    </source>
</evidence>
<dbReference type="SUPFAM" id="SSF56935">
    <property type="entry name" value="Porins"/>
    <property type="match status" value="1"/>
</dbReference>
<dbReference type="Proteomes" id="UP000664628">
    <property type="component" value="Unassembled WGS sequence"/>
</dbReference>